<dbReference type="GO" id="GO:0004521">
    <property type="term" value="F:RNA endonuclease activity"/>
    <property type="evidence" value="ECO:0007669"/>
    <property type="project" value="TreeGrafter"/>
</dbReference>
<evidence type="ECO:0000313" key="3">
    <source>
        <dbReference type="EMBL" id="MBK9295623.1"/>
    </source>
</evidence>
<name>A0A936N8L0_9ACTN</name>
<sequence length="101" mass="10982">MQRGEVWFAATPGGDRPVLVLTRDPVADRIGSVVVVALTRTRRGLVSELELTSADGVPTDSVVNFDNIHTIPRDLMRRRVAELSPPRMAEACRVLQAATGC</sequence>
<dbReference type="EMBL" id="JADJZA010000001">
    <property type="protein sequence ID" value="MBK9295623.1"/>
    <property type="molecule type" value="Genomic_DNA"/>
</dbReference>
<evidence type="ECO:0000256" key="1">
    <source>
        <dbReference type="ARBA" id="ARBA00007521"/>
    </source>
</evidence>
<comment type="similarity">
    <text evidence="1">Belongs to the PemK/MazF family.</text>
</comment>
<dbReference type="GO" id="GO:0016075">
    <property type="term" value="P:rRNA catabolic process"/>
    <property type="evidence" value="ECO:0007669"/>
    <property type="project" value="TreeGrafter"/>
</dbReference>
<dbReference type="AlphaFoldDB" id="A0A936N8L0"/>
<comment type="caution">
    <text evidence="3">The sequence shown here is derived from an EMBL/GenBank/DDBJ whole genome shotgun (WGS) entry which is preliminary data.</text>
</comment>
<evidence type="ECO:0000256" key="2">
    <source>
        <dbReference type="ARBA" id="ARBA00022649"/>
    </source>
</evidence>
<keyword evidence="2" id="KW-1277">Toxin-antitoxin system</keyword>
<reference evidence="3 4" key="1">
    <citation type="submission" date="2020-10" db="EMBL/GenBank/DDBJ databases">
        <title>Connecting structure to function with the recovery of over 1000 high-quality activated sludge metagenome-assembled genomes encoding full-length rRNA genes using long-read sequencing.</title>
        <authorList>
            <person name="Singleton C.M."/>
            <person name="Petriglieri F."/>
            <person name="Kristensen J.M."/>
            <person name="Kirkegaard R.H."/>
            <person name="Michaelsen T.Y."/>
            <person name="Andersen M.H."/>
            <person name="Karst S.M."/>
            <person name="Dueholm M.S."/>
            <person name="Nielsen P.H."/>
            <person name="Albertsen M."/>
        </authorList>
    </citation>
    <scope>NUCLEOTIDE SEQUENCE [LARGE SCALE GENOMIC DNA]</scope>
    <source>
        <strain evidence="3">Lyne_18-Q3-R50-59_MAXAC.006</strain>
    </source>
</reference>
<protein>
    <submittedName>
        <fullName evidence="3">Type II toxin-antitoxin system PemK/MazF family toxin</fullName>
    </submittedName>
</protein>
<dbReference type="Pfam" id="PF02452">
    <property type="entry name" value="PemK_toxin"/>
    <property type="match status" value="1"/>
</dbReference>
<dbReference type="GO" id="GO:0006402">
    <property type="term" value="P:mRNA catabolic process"/>
    <property type="evidence" value="ECO:0007669"/>
    <property type="project" value="TreeGrafter"/>
</dbReference>
<dbReference type="PANTHER" id="PTHR33988">
    <property type="entry name" value="ENDORIBONUCLEASE MAZF-RELATED"/>
    <property type="match status" value="1"/>
</dbReference>
<evidence type="ECO:0000313" key="4">
    <source>
        <dbReference type="Proteomes" id="UP000727993"/>
    </source>
</evidence>
<gene>
    <name evidence="3" type="ORF">IPN02_01855</name>
</gene>
<dbReference type="Proteomes" id="UP000727993">
    <property type="component" value="Unassembled WGS sequence"/>
</dbReference>
<organism evidence="3 4">
    <name type="scientific">Candidatus Neomicrothrix subdominans</name>
    <dbReference type="NCBI Taxonomy" id="2954438"/>
    <lineage>
        <taxon>Bacteria</taxon>
        <taxon>Bacillati</taxon>
        <taxon>Actinomycetota</taxon>
        <taxon>Acidimicrobiia</taxon>
        <taxon>Acidimicrobiales</taxon>
        <taxon>Microthrixaceae</taxon>
        <taxon>Candidatus Neomicrothrix</taxon>
    </lineage>
</organism>
<dbReference type="GO" id="GO:0003677">
    <property type="term" value="F:DNA binding"/>
    <property type="evidence" value="ECO:0007669"/>
    <property type="project" value="InterPro"/>
</dbReference>
<dbReference type="SUPFAM" id="SSF50118">
    <property type="entry name" value="Cell growth inhibitor/plasmid maintenance toxic component"/>
    <property type="match status" value="1"/>
</dbReference>
<dbReference type="Gene3D" id="2.30.30.110">
    <property type="match status" value="1"/>
</dbReference>
<dbReference type="InterPro" id="IPR011067">
    <property type="entry name" value="Plasmid_toxin/cell-grow_inhib"/>
</dbReference>
<accession>A0A936N8L0</accession>
<proteinExistence type="inferred from homology"/>
<dbReference type="PANTHER" id="PTHR33988:SF2">
    <property type="entry name" value="ENDORIBONUCLEASE MAZF"/>
    <property type="match status" value="1"/>
</dbReference>
<dbReference type="InterPro" id="IPR003477">
    <property type="entry name" value="PemK-like"/>
</dbReference>